<dbReference type="RefSeq" id="WP_137329353.1">
    <property type="nucleotide sequence ID" value="NZ_CP040058.1"/>
</dbReference>
<dbReference type="SMART" id="SM00798">
    <property type="entry name" value="AICARFT_IMPCHas"/>
    <property type="match status" value="1"/>
</dbReference>
<dbReference type="AlphaFoldDB" id="A0A4P8IE03"/>
<dbReference type="GO" id="GO:0004643">
    <property type="term" value="F:phosphoribosylaminoimidazolecarboxamide formyltransferase activity"/>
    <property type="evidence" value="ECO:0007669"/>
    <property type="project" value="UniProtKB-EC"/>
</dbReference>
<gene>
    <name evidence="1" type="ORF">AR1Y2_2618</name>
</gene>
<dbReference type="FunFam" id="3.40.140.20:FF:000003">
    <property type="entry name" value="Bifunctional purine biosynthesis protein"/>
    <property type="match status" value="1"/>
</dbReference>
<dbReference type="EMBL" id="CP040058">
    <property type="protein sequence ID" value="QCP36072.1"/>
    <property type="molecule type" value="Genomic_DNA"/>
</dbReference>
<dbReference type="InterPro" id="IPR024050">
    <property type="entry name" value="AICAR_Tfase_insert_dom_sf"/>
</dbReference>
<dbReference type="InterPro" id="IPR016193">
    <property type="entry name" value="Cytidine_deaminase-like"/>
</dbReference>
<protein>
    <submittedName>
        <fullName evidence="1">IMP cyclohydrolase</fullName>
        <ecNumber evidence="1">2.1.2.3</ecNumber>
        <ecNumber evidence="1">3.5.4.10</ecNumber>
    </submittedName>
</protein>
<name>A0A4P8IE03_9FIRM</name>
<evidence type="ECO:0000313" key="2">
    <source>
        <dbReference type="Proteomes" id="UP000298653"/>
    </source>
</evidence>
<dbReference type="Proteomes" id="UP000298653">
    <property type="component" value="Chromosome"/>
</dbReference>
<dbReference type="KEGG" id="arf:AR1Y2_2618"/>
<dbReference type="OrthoDB" id="9802065at2"/>
<keyword evidence="2" id="KW-1185">Reference proteome</keyword>
<dbReference type="InterPro" id="IPR024051">
    <property type="entry name" value="AICAR_Tfase_dup_dom_sf"/>
</dbReference>
<dbReference type="NCBIfam" id="NF005492">
    <property type="entry name" value="PRK07106.1"/>
    <property type="match status" value="1"/>
</dbReference>
<dbReference type="InterPro" id="IPR002695">
    <property type="entry name" value="PurH-like"/>
</dbReference>
<dbReference type="PANTHER" id="PTHR11692:SF0">
    <property type="entry name" value="BIFUNCTIONAL PURINE BIOSYNTHESIS PROTEIN ATIC"/>
    <property type="match status" value="1"/>
</dbReference>
<keyword evidence="1" id="KW-0378">Hydrolase</keyword>
<accession>A0A4P8IE03</accession>
<sequence>MKELELKYGCNPNQKPSRIYMEDGELPIKVLSGKPGYINFLDALNGWQLVKELKKATGLPAAASFKHVSPAGAAVGLPMSDVEKKIYWVDDMDMEFTPPANAYARARGADRMSSFGDFISLSDVCDAATAKIIKREVSDGVIAPGYEPEALEILNEKKKGNYNVIEIDPDYVPAPIERKEVFGITFEQGRNELNIDKDFFNDIVTENKEIPDSAKIDLAIAMITLKYTQSNSVCYAKDGQAIGIGAGQQSRIHCTRLAGQKADNWYLRQAPKVMGLQFVDGIRRADRDNAIDLYIGDDYMDVLADGEWENIFKVKPEVFTREEKREWLSQLTGVALGSDAFFPFGDNIERAHKSGVSYVAEPGGSIRDDHVIETCNKYNMAMCFTGIRLFHH</sequence>
<dbReference type="Pfam" id="PF01808">
    <property type="entry name" value="AICARFT_IMPCHas"/>
    <property type="match status" value="1"/>
</dbReference>
<dbReference type="SUPFAM" id="SSF53927">
    <property type="entry name" value="Cytidine deaminase-like"/>
    <property type="match status" value="1"/>
</dbReference>
<keyword evidence="1" id="KW-0808">Transferase</keyword>
<dbReference type="GO" id="GO:0006189">
    <property type="term" value="P:'de novo' IMP biosynthetic process"/>
    <property type="evidence" value="ECO:0007669"/>
    <property type="project" value="TreeGrafter"/>
</dbReference>
<dbReference type="Gene3D" id="3.40.140.20">
    <property type="match status" value="2"/>
</dbReference>
<proteinExistence type="predicted"/>
<organism evidence="1 2">
    <name type="scientific">Anaerostipes rhamnosivorans</name>
    <dbReference type="NCBI Taxonomy" id="1229621"/>
    <lineage>
        <taxon>Bacteria</taxon>
        <taxon>Bacillati</taxon>
        <taxon>Bacillota</taxon>
        <taxon>Clostridia</taxon>
        <taxon>Lachnospirales</taxon>
        <taxon>Lachnospiraceae</taxon>
        <taxon>Anaerostipes</taxon>
    </lineage>
</organism>
<dbReference type="EC" id="3.5.4.10" evidence="1"/>
<dbReference type="Gene3D" id="1.10.287.440">
    <property type="match status" value="1"/>
</dbReference>
<dbReference type="PANTHER" id="PTHR11692">
    <property type="entry name" value="BIFUNCTIONAL PURINE BIOSYNTHESIS PROTEIN PURH"/>
    <property type="match status" value="1"/>
</dbReference>
<evidence type="ECO:0000313" key="1">
    <source>
        <dbReference type="EMBL" id="QCP36072.1"/>
    </source>
</evidence>
<dbReference type="GO" id="GO:0003937">
    <property type="term" value="F:IMP cyclohydrolase activity"/>
    <property type="evidence" value="ECO:0007669"/>
    <property type="project" value="UniProtKB-EC"/>
</dbReference>
<dbReference type="EC" id="2.1.2.3" evidence="1"/>
<dbReference type="GO" id="GO:0005829">
    <property type="term" value="C:cytosol"/>
    <property type="evidence" value="ECO:0007669"/>
    <property type="project" value="TreeGrafter"/>
</dbReference>
<reference evidence="1 2" key="1">
    <citation type="submission" date="2019-05" db="EMBL/GenBank/DDBJ databases">
        <title>Complete genome sequencing of Anaerostipes rhamnosivorans.</title>
        <authorList>
            <person name="Bui T.P.N."/>
            <person name="de Vos W.M."/>
        </authorList>
    </citation>
    <scope>NUCLEOTIDE SEQUENCE [LARGE SCALE GENOMIC DNA]</scope>
    <source>
        <strain evidence="1 2">1y2</strain>
    </source>
</reference>